<evidence type="ECO:0000313" key="2">
    <source>
        <dbReference type="EMBL" id="QPC41261.1"/>
    </source>
</evidence>
<sequence>MADNKVPVKPAAGKLQPTFTVVAAKTAPEVAKRVKPGGGTTKEIRAGIAADNQRRRDNARAMSASERRESADMQKMEEEVFQEQERETQFIKVDINLVIELARLFKAEPVSEEQWAKQLVALAMAYNGNHNGQAAKVHADMTAERRKREQTKAGKEFPTHLFGMELVPGRLEQIELERSGIPRSMKDAEGWNDPIAAKTVRLAYNAVMKAGARAHLFLRRVASFIARPSEMLTDEDHPMFPKGPFWCQRALRGGFLDEGGPPPKRGRKAGPAPRAHHQNMMISLPSDIAKGQRTQIGAAAGNWMHLLALFSWGLNSASLIKCVAKEGAGWVLTGIPLQRKEIPTLIVGSHGMLTRNGSGDFTGCLTVKTADGTKQIEDDAVTNLANWSPPDME</sequence>
<feature type="region of interest" description="Disordered" evidence="1">
    <location>
        <begin position="32"/>
        <end position="72"/>
    </location>
</feature>
<organism evidence="2">
    <name type="scientific">Flavolineata virus</name>
    <dbReference type="NCBI Taxonomy" id="2787848"/>
    <lineage>
        <taxon>Viruses</taxon>
        <taxon>Riboviria</taxon>
        <taxon>Orthornavirae</taxon>
        <taxon>Negarnaviricota</taxon>
        <taxon>Polyploviricotina</taxon>
        <taxon>Insthoviricetes</taxon>
        <taxon>Articulavirales</taxon>
        <taxon>Amnoonviridae</taxon>
    </lineage>
</organism>
<reference evidence="2" key="1">
    <citation type="journal article" date="2020" name="Viruses">
        <title>Meta-Transcriptomic Identification of Divergent Amnoonviridae in Fish.</title>
        <authorList>
            <person name="Turnbull O.M.H."/>
            <person name="Ortiz-Baez A.S."/>
            <person name="Eden J.S."/>
            <person name="Shi M."/>
            <person name="Williamson J.E."/>
            <person name="Gaston T.F."/>
            <person name="Zhang Y.Z."/>
            <person name="Holmes E.C."/>
            <person name="Geoghegan J.L."/>
        </authorList>
    </citation>
    <scope>NUCLEOTIDE SEQUENCE</scope>
    <source>
        <strain evidence="2">C</strain>
    </source>
</reference>
<evidence type="ECO:0000256" key="1">
    <source>
        <dbReference type="SAM" id="MobiDB-lite"/>
    </source>
</evidence>
<dbReference type="EMBL" id="MW198702">
    <property type="protein sequence ID" value="QPC41261.1"/>
    <property type="molecule type" value="Viral_cRNA"/>
</dbReference>
<proteinExistence type="predicted"/>
<accession>A0A7S8C0S2</accession>
<feature type="region of interest" description="Disordered" evidence="1">
    <location>
        <begin position="255"/>
        <end position="275"/>
    </location>
</feature>
<feature type="compositionally biased region" description="Basic and acidic residues" evidence="1">
    <location>
        <begin position="52"/>
        <end position="72"/>
    </location>
</feature>
<protein>
    <submittedName>
        <fullName evidence="2">RdRp</fullName>
    </submittedName>
</protein>
<name>A0A7S8C0S2_9VIRU</name>